<dbReference type="Proteomes" id="UP000251060">
    <property type="component" value="Unassembled WGS sequence"/>
</dbReference>
<proteinExistence type="predicted"/>
<dbReference type="EMBL" id="PVBU01000009">
    <property type="protein sequence ID" value="PQV42089.1"/>
    <property type="molecule type" value="Genomic_DNA"/>
</dbReference>
<protein>
    <submittedName>
        <fullName evidence="2">Uncharacterized protein</fullName>
    </submittedName>
</protein>
<keyword evidence="1" id="KW-0472">Membrane</keyword>
<comment type="caution">
    <text evidence="2">The sequence shown here is derived from an EMBL/GenBank/DDBJ whole genome shotgun (WGS) entry which is preliminary data.</text>
</comment>
<name>A0A314ZQQ5_9EURY</name>
<reference evidence="2 3" key="1">
    <citation type="submission" date="2018-02" db="EMBL/GenBank/DDBJ databases">
        <title>Subsurface microbial communities from deep shales in Ohio and West Virginia, USA.</title>
        <authorList>
            <person name="Wrighton K."/>
        </authorList>
    </citation>
    <scope>NUCLEOTIDE SEQUENCE [LARGE SCALE GENOMIC DNA]</scope>
    <source>
        <strain evidence="2 3">DSM 10369</strain>
    </source>
</reference>
<accession>A0A314ZQQ5</accession>
<dbReference type="AlphaFoldDB" id="A0A314ZQQ5"/>
<feature type="transmembrane region" description="Helical" evidence="1">
    <location>
        <begin position="55"/>
        <end position="72"/>
    </location>
</feature>
<sequence length="168" mass="19096">MSTLGMSKTDAAKEIALPFPFITGAYVNTWIEFSCNTFYYRYHSLLSRVLMSTRLLHGHCNILFFVCYHSLLSRVLMSTRKTPQDHEKSGRGLPFPFITGAYVNLNLSITHLSTFLPCYHSLLSRVLMSTRSAQELLQLSKHLSYHSLLSRVLMSTDVIATLVKFSPV</sequence>
<evidence type="ECO:0000256" key="1">
    <source>
        <dbReference type="SAM" id="Phobius"/>
    </source>
</evidence>
<gene>
    <name evidence="2" type="ORF">B0H22_10926</name>
</gene>
<organism evidence="2 3">
    <name type="scientific">Methanohalophilus euhalobius</name>
    <dbReference type="NCBI Taxonomy" id="51203"/>
    <lineage>
        <taxon>Archaea</taxon>
        <taxon>Methanobacteriati</taxon>
        <taxon>Methanobacteriota</taxon>
        <taxon>Stenosarchaea group</taxon>
        <taxon>Methanomicrobia</taxon>
        <taxon>Methanosarcinales</taxon>
        <taxon>Methanosarcinaceae</taxon>
        <taxon>Methanohalophilus</taxon>
    </lineage>
</organism>
<evidence type="ECO:0000313" key="2">
    <source>
        <dbReference type="EMBL" id="PQV42089.1"/>
    </source>
</evidence>
<keyword evidence="1" id="KW-1133">Transmembrane helix</keyword>
<evidence type="ECO:0000313" key="3">
    <source>
        <dbReference type="Proteomes" id="UP000251060"/>
    </source>
</evidence>
<keyword evidence="1" id="KW-0812">Transmembrane</keyword>